<dbReference type="CDD" id="cd00462">
    <property type="entry name" value="PTH"/>
    <property type="match status" value="1"/>
</dbReference>
<dbReference type="SUPFAM" id="SSF53178">
    <property type="entry name" value="Peptidyl-tRNA hydrolase-like"/>
    <property type="match status" value="1"/>
</dbReference>
<evidence type="ECO:0000256" key="4">
    <source>
        <dbReference type="ARBA" id="ARBA00022884"/>
    </source>
</evidence>
<evidence type="ECO:0000313" key="12">
    <source>
        <dbReference type="Proteomes" id="UP000028401"/>
    </source>
</evidence>
<dbReference type="Proteomes" id="UP000028401">
    <property type="component" value="Unassembled WGS sequence"/>
</dbReference>
<dbReference type="GO" id="GO:0000049">
    <property type="term" value="F:tRNA binding"/>
    <property type="evidence" value="ECO:0007669"/>
    <property type="project" value="UniProtKB-UniRule"/>
</dbReference>
<dbReference type="NCBIfam" id="TIGR00447">
    <property type="entry name" value="pth"/>
    <property type="match status" value="1"/>
</dbReference>
<evidence type="ECO:0000256" key="1">
    <source>
        <dbReference type="ARBA" id="ARBA00013260"/>
    </source>
</evidence>
<dbReference type="GO" id="GO:0006515">
    <property type="term" value="P:protein quality control for misfolded or incompletely synthesized proteins"/>
    <property type="evidence" value="ECO:0007669"/>
    <property type="project" value="UniProtKB-UniRule"/>
</dbReference>
<dbReference type="GO" id="GO:0072344">
    <property type="term" value="P:rescue of stalled ribosome"/>
    <property type="evidence" value="ECO:0007669"/>
    <property type="project" value="UniProtKB-UniRule"/>
</dbReference>
<sequence>MTKMIVGLGNPGDKYEKTKHNMGFMALDLLAKELNVDFKEEKPFMSLVASTFVNGEKLFLVKPLTFMNESGRAVAPLLKYYNIDEADLTVMHDDLDSPVGRVRLRQKGSSGGQNGIKSVITHVGSQTFNRVKIGIGRPKHGMTVVNHVLSGFDNEDKEIAQDGIFKAVDAMKFYLENGDFQKTMNKFN</sequence>
<keyword evidence="2 8" id="KW-0820">tRNA-binding</keyword>
<reference evidence="11 12" key="1">
    <citation type="submission" date="2014-06" db="EMBL/GenBank/DDBJ databases">
        <title>Draft genome sequence of the putrescine producing strain Lactococcus lactis subsp cremoris GE214.</title>
        <authorList>
            <person name="Ladero V."/>
            <person name="Linares D.M."/>
            <person name="del Rio B."/>
            <person name="Mayo B."/>
            <person name="Martin M.C."/>
            <person name="Fernandez M."/>
            <person name="Alvarez M.A."/>
        </authorList>
    </citation>
    <scope>NUCLEOTIDE SEQUENCE [LARGE SCALE GENOMIC DNA]</scope>
    <source>
        <strain evidence="11 12">GE214</strain>
    </source>
</reference>
<evidence type="ECO:0000256" key="3">
    <source>
        <dbReference type="ARBA" id="ARBA00022801"/>
    </source>
</evidence>
<evidence type="ECO:0000256" key="7">
    <source>
        <dbReference type="ARBA" id="ARBA00050038"/>
    </source>
</evidence>
<feature type="binding site" evidence="8">
    <location>
        <position position="114"/>
    </location>
    <ligand>
        <name>tRNA</name>
        <dbReference type="ChEBI" id="CHEBI:17843"/>
    </ligand>
</feature>
<feature type="binding site" evidence="8">
    <location>
        <position position="68"/>
    </location>
    <ligand>
        <name>tRNA</name>
        <dbReference type="ChEBI" id="CHEBI:17843"/>
    </ligand>
</feature>
<dbReference type="PANTHER" id="PTHR17224">
    <property type="entry name" value="PEPTIDYL-TRNA HYDROLASE"/>
    <property type="match status" value="1"/>
</dbReference>
<dbReference type="RefSeq" id="WP_003132167.1">
    <property type="nucleotide sequence ID" value="NZ_AZSI01000213.1"/>
</dbReference>
<dbReference type="HAMAP" id="MF_00083">
    <property type="entry name" value="Pept_tRNA_hydro_bact"/>
    <property type="match status" value="1"/>
</dbReference>
<evidence type="ECO:0000256" key="10">
    <source>
        <dbReference type="RuleBase" id="RU004320"/>
    </source>
</evidence>
<comment type="subunit">
    <text evidence="8">Monomer.</text>
</comment>
<feature type="binding site" evidence="8">
    <location>
        <position position="15"/>
    </location>
    <ligand>
        <name>tRNA</name>
        <dbReference type="ChEBI" id="CHEBI:17843"/>
    </ligand>
</feature>
<dbReference type="PANTHER" id="PTHR17224:SF1">
    <property type="entry name" value="PEPTIDYL-TRNA HYDROLASE"/>
    <property type="match status" value="1"/>
</dbReference>
<dbReference type="EMBL" id="AZSI01000213">
    <property type="protein sequence ID" value="KEY61191.1"/>
    <property type="molecule type" value="Genomic_DNA"/>
</dbReference>
<name>A0A084A7B2_LACLC</name>
<comment type="function">
    <text evidence="8">Catalyzes the release of premature peptidyl moieties from peptidyl-tRNA molecules trapped in stalled 50S ribosomal subunits, and thus maintains levels of free tRNAs and 50S ribosomes.</text>
</comment>
<dbReference type="Gene3D" id="3.40.50.1470">
    <property type="entry name" value="Peptidyl-tRNA hydrolase"/>
    <property type="match status" value="1"/>
</dbReference>
<dbReference type="Pfam" id="PF01195">
    <property type="entry name" value="Pept_tRNA_hydro"/>
    <property type="match status" value="1"/>
</dbReference>
<comment type="subcellular location">
    <subcellularLocation>
        <location evidence="8">Cytoplasm</location>
    </subcellularLocation>
</comment>
<dbReference type="InterPro" id="IPR001328">
    <property type="entry name" value="Pept_tRNA_hydro"/>
</dbReference>
<dbReference type="FunFam" id="3.40.50.1470:FF:000001">
    <property type="entry name" value="Peptidyl-tRNA hydrolase"/>
    <property type="match status" value="1"/>
</dbReference>
<feature type="site" description="Discriminates between blocked and unblocked aminoacyl-tRNA" evidence="8">
    <location>
        <position position="10"/>
    </location>
</feature>
<dbReference type="SMR" id="A0A084A7B2"/>
<protein>
    <recommendedName>
        <fullName evidence="7 8">Peptidyl-tRNA hydrolase</fullName>
        <shortName evidence="8">Pth</shortName>
        <ecNumber evidence="1 8">3.1.1.29</ecNumber>
    </recommendedName>
</protein>
<dbReference type="AlphaFoldDB" id="A0A084A7B2"/>
<dbReference type="InterPro" id="IPR036416">
    <property type="entry name" value="Pept_tRNA_hydro_sf"/>
</dbReference>
<evidence type="ECO:0000256" key="6">
    <source>
        <dbReference type="ARBA" id="ARBA00048707"/>
    </source>
</evidence>
<dbReference type="GO" id="GO:0005737">
    <property type="term" value="C:cytoplasm"/>
    <property type="evidence" value="ECO:0007669"/>
    <property type="project" value="UniProtKB-SubCell"/>
</dbReference>
<dbReference type="PATRIC" id="fig|1415168.3.peg.2728"/>
<dbReference type="GO" id="GO:0004045">
    <property type="term" value="F:peptidyl-tRNA hydrolase activity"/>
    <property type="evidence" value="ECO:0007669"/>
    <property type="project" value="UniProtKB-UniRule"/>
</dbReference>
<comment type="caution">
    <text evidence="11">The sequence shown here is derived from an EMBL/GenBank/DDBJ whole genome shotgun (WGS) entry which is preliminary data.</text>
</comment>
<feature type="active site" description="Proton acceptor" evidence="8">
    <location>
        <position position="20"/>
    </location>
</feature>
<dbReference type="EC" id="3.1.1.29" evidence="1 8"/>
<comment type="catalytic activity">
    <reaction evidence="6 8 9">
        <text>an N-acyl-L-alpha-aminoacyl-tRNA + H2O = an N-acyl-L-amino acid + a tRNA + H(+)</text>
        <dbReference type="Rhea" id="RHEA:54448"/>
        <dbReference type="Rhea" id="RHEA-COMP:10123"/>
        <dbReference type="Rhea" id="RHEA-COMP:13883"/>
        <dbReference type="ChEBI" id="CHEBI:15377"/>
        <dbReference type="ChEBI" id="CHEBI:15378"/>
        <dbReference type="ChEBI" id="CHEBI:59874"/>
        <dbReference type="ChEBI" id="CHEBI:78442"/>
        <dbReference type="ChEBI" id="CHEBI:138191"/>
        <dbReference type="EC" id="3.1.1.29"/>
    </reaction>
</comment>
<organism evidence="11 12">
    <name type="scientific">Lactococcus cremoris subsp. cremoris GE214</name>
    <dbReference type="NCBI Taxonomy" id="1415168"/>
    <lineage>
        <taxon>Bacteria</taxon>
        <taxon>Bacillati</taxon>
        <taxon>Bacillota</taxon>
        <taxon>Bacilli</taxon>
        <taxon>Lactobacillales</taxon>
        <taxon>Streptococcaceae</taxon>
        <taxon>Lactococcus</taxon>
        <taxon>Lactococcus cremoris subsp. cremoris</taxon>
    </lineage>
</organism>
<dbReference type="InterPro" id="IPR018171">
    <property type="entry name" value="Pept_tRNA_hydro_CS"/>
</dbReference>
<evidence type="ECO:0000256" key="5">
    <source>
        <dbReference type="ARBA" id="ARBA00038063"/>
    </source>
</evidence>
<comment type="similarity">
    <text evidence="5 8 10">Belongs to the PTH family.</text>
</comment>
<feature type="binding site" evidence="8">
    <location>
        <position position="66"/>
    </location>
    <ligand>
        <name>tRNA</name>
        <dbReference type="ChEBI" id="CHEBI:17843"/>
    </ligand>
</feature>
<evidence type="ECO:0000313" key="11">
    <source>
        <dbReference type="EMBL" id="KEY61191.1"/>
    </source>
</evidence>
<evidence type="ECO:0000256" key="2">
    <source>
        <dbReference type="ARBA" id="ARBA00022555"/>
    </source>
</evidence>
<feature type="site" description="Stabilizes the basic form of H active site to accept a proton" evidence="8">
    <location>
        <position position="93"/>
    </location>
</feature>
<dbReference type="GeneID" id="61108338"/>
<comment type="function">
    <text evidence="8">Hydrolyzes ribosome-free peptidyl-tRNAs (with 1 or more amino acids incorporated), which drop off the ribosome during protein synthesis, or as a result of ribosome stalling.</text>
</comment>
<dbReference type="PROSITE" id="PS01195">
    <property type="entry name" value="PEPT_TRNA_HYDROL_1"/>
    <property type="match status" value="1"/>
</dbReference>
<keyword evidence="8" id="KW-0963">Cytoplasm</keyword>
<keyword evidence="4 8" id="KW-0694">RNA-binding</keyword>
<dbReference type="GeneID" id="89632181"/>
<accession>A0A084A7B2</accession>
<keyword evidence="3 8" id="KW-0378">Hydrolase</keyword>
<proteinExistence type="inferred from homology"/>
<gene>
    <name evidence="8" type="primary">pth</name>
    <name evidence="11" type="ORF">U725_02677</name>
</gene>
<evidence type="ECO:0000256" key="9">
    <source>
        <dbReference type="RuleBase" id="RU000673"/>
    </source>
</evidence>
<evidence type="ECO:0000256" key="8">
    <source>
        <dbReference type="HAMAP-Rule" id="MF_00083"/>
    </source>
</evidence>